<evidence type="ECO:0000256" key="1">
    <source>
        <dbReference type="ARBA" id="ARBA00004613"/>
    </source>
</evidence>
<keyword evidence="8" id="KW-1185">Reference proteome</keyword>
<keyword evidence="3 5" id="KW-0732">Signal</keyword>
<dbReference type="InterPro" id="IPR008983">
    <property type="entry name" value="Tumour_necrosis_fac-like_dom"/>
</dbReference>
<keyword evidence="2" id="KW-0964">Secreted</keyword>
<dbReference type="GO" id="GO:0005576">
    <property type="term" value="C:extracellular region"/>
    <property type="evidence" value="ECO:0007669"/>
    <property type="project" value="UniProtKB-SubCell"/>
</dbReference>
<dbReference type="Gene3D" id="2.60.120.40">
    <property type="match status" value="1"/>
</dbReference>
<feature type="region of interest" description="Disordered" evidence="4">
    <location>
        <begin position="122"/>
        <end position="166"/>
    </location>
</feature>
<dbReference type="Proteomes" id="UP000242188">
    <property type="component" value="Unassembled WGS sequence"/>
</dbReference>
<accession>A0A210QXL3</accession>
<evidence type="ECO:0000313" key="8">
    <source>
        <dbReference type="Proteomes" id="UP000242188"/>
    </source>
</evidence>
<evidence type="ECO:0000256" key="2">
    <source>
        <dbReference type="ARBA" id="ARBA00022525"/>
    </source>
</evidence>
<dbReference type="Pfam" id="PF00386">
    <property type="entry name" value="C1q"/>
    <property type="match status" value="1"/>
</dbReference>
<dbReference type="EMBL" id="NEDP02001340">
    <property type="protein sequence ID" value="OWF53465.1"/>
    <property type="molecule type" value="Genomic_DNA"/>
</dbReference>
<gene>
    <name evidence="7" type="ORF">KP79_PYT22932</name>
</gene>
<sequence>MEGAIPLVQLFCILTLVIGEMLTAAYMIEEPTVHAVSTDQTDVRTDQLVMLTKRMDELEQLRAKDVNELNLHVQELSELHENDARVFTQLNQEVEEQKRLRIKDLNLITMLTDRIGQLERQCGNDEQTENDPSKQTQVPPRDESLYYNTSDVTLPSPAAPTLDDMTKNEEDLPTHLADTSSSGAIRGRGRIQSKNRGRITRVPSDDIVAFHAILTHTIYDPSIKHVVVFDQIVTNSGGVHYSPNTGVFTCTQSGVHVFSWAIAVPSNQYVFTDLVRNNVVVGSGRTGQAVDDSAASATAATYLEVGDEEKG</sequence>
<dbReference type="SMART" id="SM00110">
    <property type="entry name" value="C1Q"/>
    <property type="match status" value="1"/>
</dbReference>
<feature type="chain" id="PRO_5012125981" evidence="5">
    <location>
        <begin position="20"/>
        <end position="311"/>
    </location>
</feature>
<evidence type="ECO:0000259" key="6">
    <source>
        <dbReference type="PROSITE" id="PS50871"/>
    </source>
</evidence>
<dbReference type="PROSITE" id="PS50871">
    <property type="entry name" value="C1Q"/>
    <property type="match status" value="1"/>
</dbReference>
<comment type="subcellular location">
    <subcellularLocation>
        <location evidence="1">Secreted</location>
    </subcellularLocation>
</comment>
<feature type="signal peptide" evidence="5">
    <location>
        <begin position="1"/>
        <end position="19"/>
    </location>
</feature>
<organism evidence="7 8">
    <name type="scientific">Mizuhopecten yessoensis</name>
    <name type="common">Japanese scallop</name>
    <name type="synonym">Patinopecten yessoensis</name>
    <dbReference type="NCBI Taxonomy" id="6573"/>
    <lineage>
        <taxon>Eukaryota</taxon>
        <taxon>Metazoa</taxon>
        <taxon>Spiralia</taxon>
        <taxon>Lophotrochozoa</taxon>
        <taxon>Mollusca</taxon>
        <taxon>Bivalvia</taxon>
        <taxon>Autobranchia</taxon>
        <taxon>Pteriomorphia</taxon>
        <taxon>Pectinida</taxon>
        <taxon>Pectinoidea</taxon>
        <taxon>Pectinidae</taxon>
        <taxon>Mizuhopecten</taxon>
    </lineage>
</organism>
<protein>
    <submittedName>
        <fullName evidence="7">Complement C1q-like protein 3</fullName>
    </submittedName>
</protein>
<comment type="caution">
    <text evidence="7">The sequence shown here is derived from an EMBL/GenBank/DDBJ whole genome shotgun (WGS) entry which is preliminary data.</text>
</comment>
<dbReference type="AlphaFoldDB" id="A0A210QXL3"/>
<dbReference type="PANTHER" id="PTHR22923">
    <property type="entry name" value="CEREBELLIN-RELATED"/>
    <property type="match status" value="1"/>
</dbReference>
<reference evidence="7 8" key="1">
    <citation type="journal article" date="2017" name="Nat. Ecol. Evol.">
        <title>Scallop genome provides insights into evolution of bilaterian karyotype and development.</title>
        <authorList>
            <person name="Wang S."/>
            <person name="Zhang J."/>
            <person name="Jiao W."/>
            <person name="Li J."/>
            <person name="Xun X."/>
            <person name="Sun Y."/>
            <person name="Guo X."/>
            <person name="Huan P."/>
            <person name="Dong B."/>
            <person name="Zhang L."/>
            <person name="Hu X."/>
            <person name="Sun X."/>
            <person name="Wang J."/>
            <person name="Zhao C."/>
            <person name="Wang Y."/>
            <person name="Wang D."/>
            <person name="Huang X."/>
            <person name="Wang R."/>
            <person name="Lv J."/>
            <person name="Li Y."/>
            <person name="Zhang Z."/>
            <person name="Liu B."/>
            <person name="Lu W."/>
            <person name="Hui Y."/>
            <person name="Liang J."/>
            <person name="Zhou Z."/>
            <person name="Hou R."/>
            <person name="Li X."/>
            <person name="Liu Y."/>
            <person name="Li H."/>
            <person name="Ning X."/>
            <person name="Lin Y."/>
            <person name="Zhao L."/>
            <person name="Xing Q."/>
            <person name="Dou J."/>
            <person name="Li Y."/>
            <person name="Mao J."/>
            <person name="Guo H."/>
            <person name="Dou H."/>
            <person name="Li T."/>
            <person name="Mu C."/>
            <person name="Jiang W."/>
            <person name="Fu Q."/>
            <person name="Fu X."/>
            <person name="Miao Y."/>
            <person name="Liu J."/>
            <person name="Yu Q."/>
            <person name="Li R."/>
            <person name="Liao H."/>
            <person name="Li X."/>
            <person name="Kong Y."/>
            <person name="Jiang Z."/>
            <person name="Chourrout D."/>
            <person name="Li R."/>
            <person name="Bao Z."/>
        </authorList>
    </citation>
    <scope>NUCLEOTIDE SEQUENCE [LARGE SCALE GENOMIC DNA]</scope>
    <source>
        <strain evidence="7 8">PY_sf001</strain>
    </source>
</reference>
<name>A0A210QXL3_MIZYE</name>
<proteinExistence type="predicted"/>
<dbReference type="OrthoDB" id="6151356at2759"/>
<dbReference type="InterPro" id="IPR001073">
    <property type="entry name" value="C1q_dom"/>
</dbReference>
<dbReference type="InterPro" id="IPR050822">
    <property type="entry name" value="Cerebellin_Synaptic_Org"/>
</dbReference>
<evidence type="ECO:0000256" key="5">
    <source>
        <dbReference type="SAM" id="SignalP"/>
    </source>
</evidence>
<evidence type="ECO:0000256" key="4">
    <source>
        <dbReference type="SAM" id="MobiDB-lite"/>
    </source>
</evidence>
<dbReference type="SUPFAM" id="SSF49842">
    <property type="entry name" value="TNF-like"/>
    <property type="match status" value="1"/>
</dbReference>
<evidence type="ECO:0000256" key="3">
    <source>
        <dbReference type="ARBA" id="ARBA00022729"/>
    </source>
</evidence>
<dbReference type="PANTHER" id="PTHR22923:SF116">
    <property type="entry name" value="C1Q DOMAIN-CONTAINING PROTEIN"/>
    <property type="match status" value="1"/>
</dbReference>
<feature type="domain" description="C1q" evidence="6">
    <location>
        <begin position="203"/>
        <end position="311"/>
    </location>
</feature>
<evidence type="ECO:0000313" key="7">
    <source>
        <dbReference type="EMBL" id="OWF53465.1"/>
    </source>
</evidence>